<comment type="caution">
    <text evidence="3">The sequence shown here is derived from an EMBL/GenBank/DDBJ whole genome shotgun (WGS) entry which is preliminary data.</text>
</comment>
<evidence type="ECO:0000313" key="3">
    <source>
        <dbReference type="EMBL" id="KAJ8366472.1"/>
    </source>
</evidence>
<dbReference type="GO" id="GO:0006508">
    <property type="term" value="P:proteolysis"/>
    <property type="evidence" value="ECO:0007669"/>
    <property type="project" value="InterPro"/>
</dbReference>
<evidence type="ECO:0000256" key="1">
    <source>
        <dbReference type="ARBA" id="ARBA00023157"/>
    </source>
</evidence>
<dbReference type="InterPro" id="IPR009003">
    <property type="entry name" value="Peptidase_S1_PA"/>
</dbReference>
<dbReference type="Gene3D" id="2.40.10.10">
    <property type="entry name" value="Trypsin-like serine proteases"/>
    <property type="match status" value="1"/>
</dbReference>
<keyword evidence="4" id="KW-1185">Reference proteome</keyword>
<dbReference type="PROSITE" id="PS50240">
    <property type="entry name" value="TRYPSIN_DOM"/>
    <property type="match status" value="1"/>
</dbReference>
<name>A0AAD7VZJ3_9TELE</name>
<accession>A0AAD7VZJ3</accession>
<feature type="non-terminal residue" evidence="3">
    <location>
        <position position="1"/>
    </location>
</feature>
<keyword evidence="1" id="KW-1015">Disulfide bond</keyword>
<protein>
    <recommendedName>
        <fullName evidence="2">Peptidase S1 domain-containing protein</fullName>
    </recommendedName>
</protein>
<dbReference type="GO" id="GO:0004252">
    <property type="term" value="F:serine-type endopeptidase activity"/>
    <property type="evidence" value="ECO:0007669"/>
    <property type="project" value="InterPro"/>
</dbReference>
<reference evidence="3" key="1">
    <citation type="journal article" date="2023" name="Science">
        <title>Genome structures resolve the early diversification of teleost fishes.</title>
        <authorList>
            <person name="Parey E."/>
            <person name="Louis A."/>
            <person name="Montfort J."/>
            <person name="Bouchez O."/>
            <person name="Roques C."/>
            <person name="Iampietro C."/>
            <person name="Lluch J."/>
            <person name="Castinel A."/>
            <person name="Donnadieu C."/>
            <person name="Desvignes T."/>
            <person name="Floi Bucao C."/>
            <person name="Jouanno E."/>
            <person name="Wen M."/>
            <person name="Mejri S."/>
            <person name="Dirks R."/>
            <person name="Jansen H."/>
            <person name="Henkel C."/>
            <person name="Chen W.J."/>
            <person name="Zahm M."/>
            <person name="Cabau C."/>
            <person name="Klopp C."/>
            <person name="Thompson A.W."/>
            <person name="Robinson-Rechavi M."/>
            <person name="Braasch I."/>
            <person name="Lecointre G."/>
            <person name="Bobe J."/>
            <person name="Postlethwait J.H."/>
            <person name="Berthelot C."/>
            <person name="Roest Crollius H."/>
            <person name="Guiguen Y."/>
        </authorList>
    </citation>
    <scope>NUCLEOTIDE SEQUENCE</scope>
    <source>
        <strain evidence="3">NC1722</strain>
    </source>
</reference>
<dbReference type="EMBL" id="JAINUG010000587">
    <property type="protein sequence ID" value="KAJ8366472.1"/>
    <property type="molecule type" value="Genomic_DNA"/>
</dbReference>
<evidence type="ECO:0000313" key="4">
    <source>
        <dbReference type="Proteomes" id="UP001221898"/>
    </source>
</evidence>
<dbReference type="InterPro" id="IPR001254">
    <property type="entry name" value="Trypsin_dom"/>
</dbReference>
<feature type="domain" description="Peptidase S1" evidence="2">
    <location>
        <begin position="1"/>
        <end position="180"/>
    </location>
</feature>
<dbReference type="AlphaFoldDB" id="A0AAD7VZJ3"/>
<dbReference type="SUPFAM" id="SSF50494">
    <property type="entry name" value="Trypsin-like serine proteases"/>
    <property type="match status" value="1"/>
</dbReference>
<organism evidence="3 4">
    <name type="scientific">Aldrovandia affinis</name>
    <dbReference type="NCBI Taxonomy" id="143900"/>
    <lineage>
        <taxon>Eukaryota</taxon>
        <taxon>Metazoa</taxon>
        <taxon>Chordata</taxon>
        <taxon>Craniata</taxon>
        <taxon>Vertebrata</taxon>
        <taxon>Euteleostomi</taxon>
        <taxon>Actinopterygii</taxon>
        <taxon>Neopterygii</taxon>
        <taxon>Teleostei</taxon>
        <taxon>Notacanthiformes</taxon>
        <taxon>Halosauridae</taxon>
        <taxon>Aldrovandia</taxon>
    </lineage>
</organism>
<evidence type="ECO:0000259" key="2">
    <source>
        <dbReference type="PROSITE" id="PS50240"/>
    </source>
</evidence>
<dbReference type="SMART" id="SM00020">
    <property type="entry name" value="Tryp_SPc"/>
    <property type="match status" value="1"/>
</dbReference>
<dbReference type="PANTHER" id="PTHR24271:SF50">
    <property type="match status" value="1"/>
</dbReference>
<dbReference type="InterPro" id="IPR043504">
    <property type="entry name" value="Peptidase_S1_PA_chymotrypsin"/>
</dbReference>
<proteinExistence type="predicted"/>
<dbReference type="PANTHER" id="PTHR24271">
    <property type="entry name" value="KALLIKREIN-RELATED"/>
    <property type="match status" value="1"/>
</dbReference>
<sequence length="182" mass="19504">PITVYTGIPKSKLSNRDGHGQKITVILLHPGYTGYGDPDNDIMLLKLDTAVTGDFVKLPTEDECNTVNKQAPAKTNLLVAGWGRTKPNDPKSKPDKLMCAKLKLASCPSDATNKPLSDQFCAGDAKHYTACGDSGGGLVHGNIIYGVVSMACKQEDKQVATIFTSVCYPAHLDWIKKTTGLP</sequence>
<dbReference type="Proteomes" id="UP001221898">
    <property type="component" value="Unassembled WGS sequence"/>
</dbReference>
<dbReference type="Pfam" id="PF00089">
    <property type="entry name" value="Trypsin"/>
    <property type="match status" value="1"/>
</dbReference>
<gene>
    <name evidence="3" type="ORF">AAFF_G00353620</name>
</gene>